<dbReference type="AlphaFoldDB" id="A0A9W9WKK9"/>
<reference evidence="1" key="2">
    <citation type="journal article" date="2023" name="IMA Fungus">
        <title>Comparative genomic study of the Penicillium genus elucidates a diverse pangenome and 15 lateral gene transfer events.</title>
        <authorList>
            <person name="Petersen C."/>
            <person name="Sorensen T."/>
            <person name="Nielsen M.R."/>
            <person name="Sondergaard T.E."/>
            <person name="Sorensen J.L."/>
            <person name="Fitzpatrick D.A."/>
            <person name="Frisvad J.C."/>
            <person name="Nielsen K.L."/>
        </authorList>
    </citation>
    <scope>NUCLEOTIDE SEQUENCE</scope>
    <source>
        <strain evidence="1">IBT 30728</strain>
    </source>
</reference>
<dbReference type="RefSeq" id="XP_056785819.1">
    <property type="nucleotide sequence ID" value="XM_056938442.1"/>
</dbReference>
<organism evidence="1 2">
    <name type="scientific">Penicillium diatomitis</name>
    <dbReference type="NCBI Taxonomy" id="2819901"/>
    <lineage>
        <taxon>Eukaryota</taxon>
        <taxon>Fungi</taxon>
        <taxon>Dikarya</taxon>
        <taxon>Ascomycota</taxon>
        <taxon>Pezizomycotina</taxon>
        <taxon>Eurotiomycetes</taxon>
        <taxon>Eurotiomycetidae</taxon>
        <taxon>Eurotiales</taxon>
        <taxon>Aspergillaceae</taxon>
        <taxon>Penicillium</taxon>
    </lineage>
</organism>
<proteinExistence type="predicted"/>
<sequence>MTSGQEHSPPNQHYAVDTTIWLGRKLGISVRTMAAKSESANMHPTDRKMAVQLCSAMTWCRASRHVILEPI</sequence>
<dbReference type="EMBL" id="JAPWDQ010000015">
    <property type="protein sequence ID" value="KAJ5469229.1"/>
    <property type="molecule type" value="Genomic_DNA"/>
</dbReference>
<evidence type="ECO:0000313" key="1">
    <source>
        <dbReference type="EMBL" id="KAJ5469229.1"/>
    </source>
</evidence>
<protein>
    <submittedName>
        <fullName evidence="1">Uncharacterized protein</fullName>
    </submittedName>
</protein>
<dbReference type="GeneID" id="81628692"/>
<gene>
    <name evidence="1" type="ORF">N7539_008847</name>
</gene>
<comment type="caution">
    <text evidence="1">The sequence shown here is derived from an EMBL/GenBank/DDBJ whole genome shotgun (WGS) entry which is preliminary data.</text>
</comment>
<reference evidence="1" key="1">
    <citation type="submission" date="2022-12" db="EMBL/GenBank/DDBJ databases">
        <authorList>
            <person name="Petersen C."/>
        </authorList>
    </citation>
    <scope>NUCLEOTIDE SEQUENCE</scope>
    <source>
        <strain evidence="1">IBT 30728</strain>
    </source>
</reference>
<accession>A0A9W9WKK9</accession>
<name>A0A9W9WKK9_9EURO</name>
<keyword evidence="2" id="KW-1185">Reference proteome</keyword>
<dbReference type="Proteomes" id="UP001148312">
    <property type="component" value="Unassembled WGS sequence"/>
</dbReference>
<evidence type="ECO:0000313" key="2">
    <source>
        <dbReference type="Proteomes" id="UP001148312"/>
    </source>
</evidence>